<dbReference type="HOGENOM" id="CLU_189752_0_0_9"/>
<dbReference type="PIR" id="G97131">
    <property type="entry name" value="G97131"/>
</dbReference>
<dbReference type="AlphaFoldDB" id="Q97HX8"/>
<evidence type="ECO:0000313" key="2">
    <source>
        <dbReference type="Proteomes" id="UP000000814"/>
    </source>
</evidence>
<reference evidence="1 2" key="1">
    <citation type="journal article" date="2001" name="J. Bacteriol.">
        <title>Genome sequence and comparative analysis of the solvent-producing bacterium Clostridium acetobutylicum.</title>
        <authorList>
            <person name="Nolling J."/>
            <person name="Breton G."/>
            <person name="Omelchenko M.V."/>
            <person name="Makarova K.S."/>
            <person name="Zeng Q."/>
            <person name="Gibson R."/>
            <person name="Lee H.M."/>
            <person name="Dubois J."/>
            <person name="Qiu D."/>
            <person name="Hitti J."/>
            <person name="Wolf Y.I."/>
            <person name="Tatusov R.L."/>
            <person name="Sabathe F."/>
            <person name="Doucette-Stamm L."/>
            <person name="Soucaille P."/>
            <person name="Daly M.J."/>
            <person name="Bennett G.N."/>
            <person name="Koonin E.V."/>
            <person name="Smith D.R."/>
        </authorList>
    </citation>
    <scope>NUCLEOTIDE SEQUENCE [LARGE SCALE GENOMIC DNA]</scope>
    <source>
        <strain evidence="2">ATCC 824 / DSM 792 / JCM 1419 / LMG 5710 / VKM B-1787</strain>
    </source>
</reference>
<accession>Q97HX8</accession>
<evidence type="ECO:0000313" key="1">
    <source>
        <dbReference type="EMBL" id="AAK79842.1"/>
    </source>
</evidence>
<dbReference type="Proteomes" id="UP000000814">
    <property type="component" value="Chromosome"/>
</dbReference>
<keyword evidence="2" id="KW-1185">Reference proteome</keyword>
<gene>
    <name evidence="1" type="ordered locus">CA_C1878</name>
</gene>
<name>Q97HX8_CLOAB</name>
<dbReference type="RefSeq" id="WP_010965183.1">
    <property type="nucleotide sequence ID" value="NC_003030.1"/>
</dbReference>
<proteinExistence type="predicted"/>
<organism evidence="1 2">
    <name type="scientific">Clostridium acetobutylicum (strain ATCC 824 / DSM 792 / JCM 1419 / IAM 19013 / LMG 5710 / NBRC 13948 / NRRL B-527 / VKM B-1787 / 2291 / W)</name>
    <dbReference type="NCBI Taxonomy" id="272562"/>
    <lineage>
        <taxon>Bacteria</taxon>
        <taxon>Bacillati</taxon>
        <taxon>Bacillota</taxon>
        <taxon>Clostridia</taxon>
        <taxon>Eubacteriales</taxon>
        <taxon>Clostridiaceae</taxon>
        <taxon>Clostridium</taxon>
    </lineage>
</organism>
<dbReference type="EMBL" id="AE001437">
    <property type="protein sequence ID" value="AAK79842.1"/>
    <property type="molecule type" value="Genomic_DNA"/>
</dbReference>
<dbReference type="PATRIC" id="fig|272562.8.peg.2081"/>
<dbReference type="STRING" id="272562.CA_C1878"/>
<protein>
    <submittedName>
        <fullName evidence="1">Uncharacterized protein</fullName>
    </submittedName>
</protein>
<dbReference type="GeneID" id="44998367"/>
<sequence length="88" mass="9579">MDIVESQNMSATITVSDNGKDVIVAYLNCSNLEPTAMIFNGITVNVTNKQLLTQANAVNTEGETPAQQYLKFETAVKTKAKSMGYVIF</sequence>
<dbReference type="KEGG" id="cac:CA_C1878"/>
<dbReference type="OrthoDB" id="1927454at2"/>